<dbReference type="InterPro" id="IPR004449">
    <property type="entry name" value="SixA"/>
</dbReference>
<gene>
    <name evidence="1" type="primary">sixA</name>
    <name evidence="1" type="ORF">CDO81_14595</name>
</gene>
<organism evidence="1 2">
    <name type="scientific">Roseateles puraquae</name>
    <dbReference type="NCBI Taxonomy" id="431059"/>
    <lineage>
        <taxon>Bacteria</taxon>
        <taxon>Pseudomonadati</taxon>
        <taxon>Pseudomonadota</taxon>
        <taxon>Betaproteobacteria</taxon>
        <taxon>Burkholderiales</taxon>
        <taxon>Sphaerotilaceae</taxon>
        <taxon>Roseateles</taxon>
    </lineage>
</organism>
<dbReference type="RefSeq" id="WP_088483949.1">
    <property type="nucleotide sequence ID" value="NZ_NISI01000005.1"/>
</dbReference>
<dbReference type="SUPFAM" id="SSF53254">
    <property type="entry name" value="Phosphoglycerate mutase-like"/>
    <property type="match status" value="1"/>
</dbReference>
<evidence type="ECO:0000313" key="1">
    <source>
        <dbReference type="EMBL" id="OWR03711.1"/>
    </source>
</evidence>
<dbReference type="NCBIfam" id="TIGR00249">
    <property type="entry name" value="sixA"/>
    <property type="match status" value="1"/>
</dbReference>
<dbReference type="Proteomes" id="UP000197446">
    <property type="component" value="Unassembled WGS sequence"/>
</dbReference>
<protein>
    <submittedName>
        <fullName evidence="1">Phosphohistidine phosphatase SixA</fullName>
    </submittedName>
</protein>
<accession>A0A254N6R8</accession>
<dbReference type="Gene3D" id="3.40.50.1240">
    <property type="entry name" value="Phosphoglycerate mutase-like"/>
    <property type="match status" value="1"/>
</dbReference>
<dbReference type="OrthoDB" id="9814783at2"/>
<dbReference type="InterPro" id="IPR013078">
    <property type="entry name" value="His_Pase_superF_clade-1"/>
</dbReference>
<reference evidence="1 2" key="1">
    <citation type="journal article" date="2007" name="Int. J. Syst. Evol. Microbiol.">
        <title>Description of Pelomonas aquatica sp. nov. and Pelomonas puraquae sp. nov., isolated from industrial and haemodialysis water.</title>
        <authorList>
            <person name="Gomila M."/>
            <person name="Bowien B."/>
            <person name="Falsen E."/>
            <person name="Moore E.R."/>
            <person name="Lalucat J."/>
        </authorList>
    </citation>
    <scope>NUCLEOTIDE SEQUENCE [LARGE SCALE GENOMIC DNA]</scope>
    <source>
        <strain evidence="1 2">CCUG 52769</strain>
    </source>
</reference>
<keyword evidence="2" id="KW-1185">Reference proteome</keyword>
<sequence length="153" mass="16978">MDLILWRHAEAEVAAPGQDDLQRALTHKGERQARRMAAWLNQRLPATTRVLVSPALRCRQTAEALGRENRIVPSIAPDAPFAALIEAARWPKASEPVLICGHQPTLGQVAAHLLSGVEQDWAVKKGAVWWLRWRQRDGEPEVTLHAVQGPDAL</sequence>
<proteinExistence type="predicted"/>
<name>A0A254N6R8_9BURK</name>
<evidence type="ECO:0000313" key="2">
    <source>
        <dbReference type="Proteomes" id="UP000197446"/>
    </source>
</evidence>
<dbReference type="GO" id="GO:0005737">
    <property type="term" value="C:cytoplasm"/>
    <property type="evidence" value="ECO:0007669"/>
    <property type="project" value="InterPro"/>
</dbReference>
<dbReference type="CDD" id="cd07040">
    <property type="entry name" value="HP"/>
    <property type="match status" value="1"/>
</dbReference>
<dbReference type="Pfam" id="PF00300">
    <property type="entry name" value="His_Phos_1"/>
    <property type="match status" value="1"/>
</dbReference>
<dbReference type="EMBL" id="NISI01000005">
    <property type="protein sequence ID" value="OWR03711.1"/>
    <property type="molecule type" value="Genomic_DNA"/>
</dbReference>
<dbReference type="GO" id="GO:0101006">
    <property type="term" value="F:protein histidine phosphatase activity"/>
    <property type="evidence" value="ECO:0007669"/>
    <property type="project" value="InterPro"/>
</dbReference>
<dbReference type="AlphaFoldDB" id="A0A254N6R8"/>
<dbReference type="SMART" id="SM00855">
    <property type="entry name" value="PGAM"/>
    <property type="match status" value="1"/>
</dbReference>
<comment type="caution">
    <text evidence="1">The sequence shown here is derived from an EMBL/GenBank/DDBJ whole genome shotgun (WGS) entry which is preliminary data.</text>
</comment>
<dbReference type="InterPro" id="IPR029033">
    <property type="entry name" value="His_PPase_superfam"/>
</dbReference>